<dbReference type="InterPro" id="IPR011060">
    <property type="entry name" value="RibuloseP-bd_barrel"/>
</dbReference>
<dbReference type="FunCoup" id="K0IP18">
    <property type="interactions" value="61"/>
</dbReference>
<feature type="binding site" evidence="11">
    <location>
        <position position="28"/>
    </location>
    <ligand>
        <name>substrate</name>
    </ligand>
</feature>
<reference evidence="13 14" key="1">
    <citation type="journal article" date="2012" name="Environ. Microbiol.">
        <title>The genome of the ammonia-oxidizing Candidatus Nitrososphaera gargensis: insights into metabolic versatility and environmental adaptations.</title>
        <authorList>
            <person name="Spang A."/>
            <person name="Poehlein A."/>
            <person name="Offre P."/>
            <person name="Zumbragel S."/>
            <person name="Haider S."/>
            <person name="Rychlik N."/>
            <person name="Nowka B."/>
            <person name="Schmeisser C."/>
            <person name="Lebedeva E.V."/>
            <person name="Rattei T."/>
            <person name="Bohm C."/>
            <person name="Schmid M."/>
            <person name="Galushko A."/>
            <person name="Hatzenpichler R."/>
            <person name="Weinmaier T."/>
            <person name="Daniel R."/>
            <person name="Schleper C."/>
            <person name="Spieck E."/>
            <person name="Streit W."/>
            <person name="Wagner M."/>
        </authorList>
    </citation>
    <scope>NUCLEOTIDE SEQUENCE [LARGE SCALE GENOMIC DNA]</scope>
    <source>
        <strain evidence="14">Ga9.2</strain>
    </source>
</reference>
<dbReference type="InterPro" id="IPR011995">
    <property type="entry name" value="OMPdecase_type-2"/>
</dbReference>
<evidence type="ECO:0000256" key="2">
    <source>
        <dbReference type="ARBA" id="ARBA00008847"/>
    </source>
</evidence>
<evidence type="ECO:0000313" key="14">
    <source>
        <dbReference type="Proteomes" id="UP000008037"/>
    </source>
</evidence>
<dbReference type="RefSeq" id="WP_015020881.1">
    <property type="nucleotide sequence ID" value="NC_018719.1"/>
</dbReference>
<dbReference type="OrthoDB" id="94124at2157"/>
<feature type="active site" description="For OMPdecase activity" evidence="10">
    <location>
        <position position="91"/>
    </location>
</feature>
<feature type="binding site" evidence="11">
    <location>
        <position position="55"/>
    </location>
    <ligand>
        <name>substrate</name>
    </ligand>
</feature>
<feature type="active site" description="For OMPdecase activity" evidence="10">
    <location>
        <position position="88"/>
    </location>
</feature>
<dbReference type="PANTHER" id="PTHR43375:SF1">
    <property type="entry name" value="OROTIDINE 5'-PHOSPHATE DECARBOXYLASE"/>
    <property type="match status" value="1"/>
</dbReference>
<feature type="binding site" evidence="11">
    <location>
        <position position="223"/>
    </location>
    <ligand>
        <name>substrate</name>
    </ligand>
</feature>
<dbReference type="InterPro" id="IPR013785">
    <property type="entry name" value="Aldolase_TIM"/>
</dbReference>
<dbReference type="NCBIfam" id="TIGR01740">
    <property type="entry name" value="pyrF"/>
    <property type="match status" value="1"/>
</dbReference>
<name>K0IP18_NITGG</name>
<comment type="similarity">
    <text evidence="2">Belongs to the OMP decarboxylase family. Type 2 subfamily.</text>
</comment>
<dbReference type="GO" id="GO:0044205">
    <property type="term" value="P:'de novo' UMP biosynthetic process"/>
    <property type="evidence" value="ECO:0007669"/>
    <property type="project" value="UniProtKB-UniPathway"/>
</dbReference>
<keyword evidence="6" id="KW-0665">Pyrimidine biosynthesis</keyword>
<feature type="domain" description="Orotidine 5'-phosphate decarboxylase" evidence="12">
    <location>
        <begin position="22"/>
        <end position="238"/>
    </location>
</feature>
<dbReference type="UniPathway" id="UPA00070">
    <property type="reaction ID" value="UER00120"/>
</dbReference>
<dbReference type="PANTHER" id="PTHR43375">
    <property type="entry name" value="OROTIDINE 5'-PHOSPHATE DECARBOXYLASE"/>
    <property type="match status" value="1"/>
</dbReference>
<dbReference type="Gene3D" id="3.20.20.70">
    <property type="entry name" value="Aldolase class I"/>
    <property type="match status" value="1"/>
</dbReference>
<dbReference type="HOGENOM" id="CLU_067069_2_0_2"/>
<dbReference type="AlphaFoldDB" id="K0IP18"/>
<dbReference type="SMART" id="SM00934">
    <property type="entry name" value="OMPdecase"/>
    <property type="match status" value="1"/>
</dbReference>
<evidence type="ECO:0000256" key="7">
    <source>
        <dbReference type="ARBA" id="ARBA00023239"/>
    </source>
</evidence>
<proteinExistence type="inferred from homology"/>
<comment type="pathway">
    <text evidence="1">Pyrimidine metabolism; UMP biosynthesis via de novo pathway; UMP from orotate: step 2/2.</text>
</comment>
<evidence type="ECO:0000256" key="9">
    <source>
        <dbReference type="ARBA" id="ARBA00049157"/>
    </source>
</evidence>
<keyword evidence="5" id="KW-0210">Decarboxylase</keyword>
<dbReference type="Pfam" id="PF00215">
    <property type="entry name" value="OMPdecase"/>
    <property type="match status" value="1"/>
</dbReference>
<feature type="binding site" evidence="11">
    <location>
        <position position="143"/>
    </location>
    <ligand>
        <name>substrate</name>
    </ligand>
</feature>
<accession>K0IP18</accession>
<dbReference type="InParanoid" id="K0IP18"/>
<sequence length="248" mass="26321">MSNSREPFRERIARAADAKKSPIVLALDLPTSKRNLPAFAAKTIRAVGQHICAVKMNFHLILPLSASEISRINKLVHSYGLQSIADIKLNDIENTNEVAIDHLTRMGFDAVIANPFIGKGGLAALVQKAHKAGAGVIALVYMSHPGAKEGFGLEVGGRGLYSEFLERATGAGADGIVVGATQLDILRQVAKQQLPVYSPGIGAQGGDAEQAIRSGADYLIIGRSIVEAAQPAKVAKEIQSRILLSVRK</sequence>
<evidence type="ECO:0000256" key="1">
    <source>
        <dbReference type="ARBA" id="ARBA00004861"/>
    </source>
</evidence>
<dbReference type="GO" id="GO:0006207">
    <property type="term" value="P:'de novo' pyrimidine nucleobase biosynthetic process"/>
    <property type="evidence" value="ECO:0007669"/>
    <property type="project" value="InterPro"/>
</dbReference>
<dbReference type="Proteomes" id="UP000008037">
    <property type="component" value="Chromosome"/>
</dbReference>
<dbReference type="KEGG" id="nga:Ngar_c34340"/>
<dbReference type="InterPro" id="IPR014732">
    <property type="entry name" value="OMPdecase"/>
</dbReference>
<evidence type="ECO:0000256" key="11">
    <source>
        <dbReference type="PIRSR" id="PIRSR614732-2"/>
    </source>
</evidence>
<dbReference type="STRING" id="1237085.Ngar_c34340"/>
<evidence type="ECO:0000256" key="3">
    <source>
        <dbReference type="ARBA" id="ARBA00012321"/>
    </source>
</evidence>
<gene>
    <name evidence="13" type="primary">pyrF</name>
    <name evidence="13" type="ordered locus">Ngar_c34340</name>
</gene>
<feature type="active site" description="For OMPdecase activity" evidence="10">
    <location>
        <position position="86"/>
    </location>
</feature>
<evidence type="ECO:0000256" key="8">
    <source>
        <dbReference type="ARBA" id="ARBA00033428"/>
    </source>
</evidence>
<dbReference type="SUPFAM" id="SSF51366">
    <property type="entry name" value="Ribulose-phoshate binding barrel"/>
    <property type="match status" value="1"/>
</dbReference>
<evidence type="ECO:0000256" key="10">
    <source>
        <dbReference type="PIRSR" id="PIRSR614732-1"/>
    </source>
</evidence>
<organism evidence="13 14">
    <name type="scientific">Nitrososphaera gargensis (strain Ga9.2)</name>
    <dbReference type="NCBI Taxonomy" id="1237085"/>
    <lineage>
        <taxon>Archaea</taxon>
        <taxon>Nitrososphaerota</taxon>
        <taxon>Nitrososphaeria</taxon>
        <taxon>Nitrososphaerales</taxon>
        <taxon>Nitrososphaeraceae</taxon>
        <taxon>Nitrososphaera</taxon>
    </lineage>
</organism>
<evidence type="ECO:0000313" key="13">
    <source>
        <dbReference type="EMBL" id="AFU60349.1"/>
    </source>
</evidence>
<dbReference type="EC" id="4.1.1.23" evidence="3"/>
<comment type="catalytic activity">
    <reaction evidence="9">
        <text>orotidine 5'-phosphate + H(+) = UMP + CO2</text>
        <dbReference type="Rhea" id="RHEA:11596"/>
        <dbReference type="ChEBI" id="CHEBI:15378"/>
        <dbReference type="ChEBI" id="CHEBI:16526"/>
        <dbReference type="ChEBI" id="CHEBI:57538"/>
        <dbReference type="ChEBI" id="CHEBI:57865"/>
        <dbReference type="EC" id="4.1.1.23"/>
    </reaction>
</comment>
<dbReference type="GO" id="GO:0004590">
    <property type="term" value="F:orotidine-5'-phosphate decarboxylase activity"/>
    <property type="evidence" value="ECO:0007669"/>
    <property type="project" value="UniProtKB-EC"/>
</dbReference>
<keyword evidence="7 13" id="KW-0456">Lyase</keyword>
<evidence type="ECO:0000256" key="4">
    <source>
        <dbReference type="ARBA" id="ARBA00021923"/>
    </source>
</evidence>
<evidence type="ECO:0000256" key="6">
    <source>
        <dbReference type="ARBA" id="ARBA00022975"/>
    </source>
</evidence>
<protein>
    <recommendedName>
        <fullName evidence="4">Orotidine 5'-phosphate decarboxylase</fullName>
        <ecNumber evidence="3">4.1.1.23</ecNumber>
    </recommendedName>
    <alternativeName>
        <fullName evidence="8">OMP decarboxylase</fullName>
    </alternativeName>
</protein>
<dbReference type="InterPro" id="IPR001754">
    <property type="entry name" value="OMPdeCOase_dom"/>
</dbReference>
<dbReference type="EMBL" id="CP002408">
    <property type="protein sequence ID" value="AFU60349.1"/>
    <property type="molecule type" value="Genomic_DNA"/>
</dbReference>
<dbReference type="GeneID" id="13797244"/>
<dbReference type="CDD" id="cd04725">
    <property type="entry name" value="OMP_decarboxylase_like"/>
    <property type="match status" value="1"/>
</dbReference>
<feature type="binding site" evidence="11">
    <location>
        <position position="222"/>
    </location>
    <ligand>
        <name>substrate</name>
    </ligand>
</feature>
<evidence type="ECO:0000256" key="5">
    <source>
        <dbReference type="ARBA" id="ARBA00022793"/>
    </source>
</evidence>
<keyword evidence="14" id="KW-1185">Reference proteome</keyword>
<evidence type="ECO:0000259" key="12">
    <source>
        <dbReference type="SMART" id="SM00934"/>
    </source>
</evidence>